<feature type="region of interest" description="Disordered" evidence="1">
    <location>
        <begin position="1"/>
        <end position="26"/>
    </location>
</feature>
<sequence length="83" mass="9097">MNAVERRGEEEEPVVEKKSTCRSQTGNWGLASSARALLLQQGATPPLETGTVRQSRKERSMERVMSALKSEKLAIPLGVSIMV</sequence>
<proteinExistence type="predicted"/>
<comment type="caution">
    <text evidence="2">The sequence shown here is derived from an EMBL/GenBank/DDBJ whole genome shotgun (WGS) entry which is preliminary data.</text>
</comment>
<dbReference type="Proteomes" id="UP001472677">
    <property type="component" value="Unassembled WGS sequence"/>
</dbReference>
<evidence type="ECO:0000313" key="2">
    <source>
        <dbReference type="EMBL" id="KAK8499487.1"/>
    </source>
</evidence>
<evidence type="ECO:0000256" key="1">
    <source>
        <dbReference type="SAM" id="MobiDB-lite"/>
    </source>
</evidence>
<feature type="region of interest" description="Disordered" evidence="1">
    <location>
        <begin position="41"/>
        <end position="61"/>
    </location>
</feature>
<protein>
    <submittedName>
        <fullName evidence="2">Uncharacterized protein</fullName>
    </submittedName>
</protein>
<dbReference type="EMBL" id="JBBPBM010000235">
    <property type="protein sequence ID" value="KAK8499487.1"/>
    <property type="molecule type" value="Genomic_DNA"/>
</dbReference>
<organism evidence="2 3">
    <name type="scientific">Hibiscus sabdariffa</name>
    <name type="common">roselle</name>
    <dbReference type="NCBI Taxonomy" id="183260"/>
    <lineage>
        <taxon>Eukaryota</taxon>
        <taxon>Viridiplantae</taxon>
        <taxon>Streptophyta</taxon>
        <taxon>Embryophyta</taxon>
        <taxon>Tracheophyta</taxon>
        <taxon>Spermatophyta</taxon>
        <taxon>Magnoliopsida</taxon>
        <taxon>eudicotyledons</taxon>
        <taxon>Gunneridae</taxon>
        <taxon>Pentapetalae</taxon>
        <taxon>rosids</taxon>
        <taxon>malvids</taxon>
        <taxon>Malvales</taxon>
        <taxon>Malvaceae</taxon>
        <taxon>Malvoideae</taxon>
        <taxon>Hibiscus</taxon>
    </lineage>
</organism>
<accession>A0ABR2AZ21</accession>
<name>A0ABR2AZ21_9ROSI</name>
<reference evidence="2 3" key="1">
    <citation type="journal article" date="2024" name="G3 (Bethesda)">
        <title>Genome assembly of Hibiscus sabdariffa L. provides insights into metabolisms of medicinal natural products.</title>
        <authorList>
            <person name="Kim T."/>
        </authorList>
    </citation>
    <scope>NUCLEOTIDE SEQUENCE [LARGE SCALE GENOMIC DNA]</scope>
    <source>
        <strain evidence="2">TK-2024</strain>
        <tissue evidence="2">Old leaves</tissue>
    </source>
</reference>
<evidence type="ECO:0000313" key="3">
    <source>
        <dbReference type="Proteomes" id="UP001472677"/>
    </source>
</evidence>
<gene>
    <name evidence="2" type="ORF">V6N12_011572</name>
</gene>
<keyword evidence="3" id="KW-1185">Reference proteome</keyword>
<feature type="compositionally biased region" description="Basic and acidic residues" evidence="1">
    <location>
        <begin position="1"/>
        <end position="19"/>
    </location>
</feature>